<reference evidence="5 6" key="1">
    <citation type="submission" date="2019-04" db="EMBL/GenBank/DDBJ databases">
        <title>An improved genome assembly and genetic linkage map for asparagus bean, Vigna unguiculata ssp. sesquipedialis.</title>
        <authorList>
            <person name="Xia Q."/>
            <person name="Zhang R."/>
            <person name="Dong Y."/>
        </authorList>
    </citation>
    <scope>NUCLEOTIDE SEQUENCE [LARGE SCALE GENOMIC DNA]</scope>
    <source>
        <tissue evidence="5">Leaf</tissue>
    </source>
</reference>
<dbReference type="Proteomes" id="UP000501690">
    <property type="component" value="Linkage Group LG11"/>
</dbReference>
<dbReference type="Gene3D" id="1.10.10.1420">
    <property type="entry name" value="DNA replication factor Cdt1, C-terminal WH domain"/>
    <property type="match status" value="1"/>
</dbReference>
<dbReference type="CDD" id="cd08767">
    <property type="entry name" value="Cdt1_c"/>
    <property type="match status" value="1"/>
</dbReference>
<evidence type="ECO:0000256" key="2">
    <source>
        <dbReference type="ARBA" id="ARBA00023306"/>
    </source>
</evidence>
<accession>A0A4D6NV64</accession>
<dbReference type="GO" id="GO:0003677">
    <property type="term" value="F:DNA binding"/>
    <property type="evidence" value="ECO:0007669"/>
    <property type="project" value="InterPro"/>
</dbReference>
<protein>
    <submittedName>
        <fullName evidence="5">Chromatin licensing and DNA replication factor 1</fullName>
    </submittedName>
</protein>
<evidence type="ECO:0000313" key="5">
    <source>
        <dbReference type="EMBL" id="QCE16882.1"/>
    </source>
</evidence>
<dbReference type="FunFam" id="1.10.10.1420:FF:000003">
    <property type="entry name" value="CDT1-like protein a chloroplastic"/>
    <property type="match status" value="1"/>
</dbReference>
<evidence type="ECO:0000256" key="1">
    <source>
        <dbReference type="ARBA" id="ARBA00008356"/>
    </source>
</evidence>
<dbReference type="SMART" id="SM01075">
    <property type="entry name" value="CDT1"/>
    <property type="match status" value="1"/>
</dbReference>
<dbReference type="InterPro" id="IPR045173">
    <property type="entry name" value="Cdt1"/>
</dbReference>
<evidence type="ECO:0000256" key="3">
    <source>
        <dbReference type="SAM" id="MobiDB-lite"/>
    </source>
</evidence>
<sequence length="612" mass="68534">MEKRNLRSSKVQSPKPVQFSSKTPDKLSQRIRNRGVAQGLADIKKVCKGLQDRKRRGETKSLPPQSKTVRRQILQCSSPSKSKSTDDHPSKLPEKYEILDHFFDRLDTLISMFSLKGKTPSFTEISSRIESLTDRRFTHGHLAQLKFILPEAIVLKKFLVHDERTSCMKPDIHISLAPEAVESDSKMPPQRGRVSLKKLFHARLREFWESHPEGAEIPEGTLPEPFNRPKKVNILDTLETRLPTKLSLCMRYNDIVNNVESDSIDENKSAAPVETSIELPNEHLAAASHIAPSFRARFSLKFKQNLADTVQQNSQVDSVQPSPAKLASQAARTENCSCASLESSSENCATCASLESSCAPAPSSSPCKTVDNTESEDGSLDNIDAMSTPARKNVEYIENKDGSFKRIDAMSTPAKLVSTPIRLMSATPALRSTKRNLMSPDDHPTSSLNKLARRPPRSRSLVFDTPVKNEDVVNEDNAGGLPIDDDIFDILPGKLIQSIREKERMTTEERDPAITQAKKRKKNIANLPKLFDMIRLLLRQRNCITKMELVSKIISSHSDIVDRSEVEEQLDLLQELAPEWISEKQVSSGDLLLFINKMLNPETIRASLEEAA</sequence>
<dbReference type="GO" id="GO:0005634">
    <property type="term" value="C:nucleus"/>
    <property type="evidence" value="ECO:0007669"/>
    <property type="project" value="TreeGrafter"/>
</dbReference>
<dbReference type="AlphaFoldDB" id="A0A4D6NV64"/>
<gene>
    <name evidence="5" type="ORF">DEO72_LG11g3901</name>
</gene>
<dbReference type="InterPro" id="IPR036390">
    <property type="entry name" value="WH_DNA-bd_sf"/>
</dbReference>
<dbReference type="GO" id="GO:0030174">
    <property type="term" value="P:regulation of DNA-templated DNA replication initiation"/>
    <property type="evidence" value="ECO:0007669"/>
    <property type="project" value="InterPro"/>
</dbReference>
<keyword evidence="6" id="KW-1185">Reference proteome</keyword>
<dbReference type="GO" id="GO:0000278">
    <property type="term" value="P:mitotic cell cycle"/>
    <property type="evidence" value="ECO:0007669"/>
    <property type="project" value="TreeGrafter"/>
</dbReference>
<dbReference type="GO" id="GO:0071163">
    <property type="term" value="P:DNA replication preinitiation complex assembly"/>
    <property type="evidence" value="ECO:0007669"/>
    <property type="project" value="InterPro"/>
</dbReference>
<dbReference type="PANTHER" id="PTHR28637">
    <property type="entry name" value="DNA REPLICATION FACTOR CDT1"/>
    <property type="match status" value="1"/>
</dbReference>
<dbReference type="GO" id="GO:0000076">
    <property type="term" value="P:DNA replication checkpoint signaling"/>
    <property type="evidence" value="ECO:0007669"/>
    <property type="project" value="TreeGrafter"/>
</dbReference>
<dbReference type="PANTHER" id="PTHR28637:SF1">
    <property type="entry name" value="DNA REPLICATION FACTOR CDT1"/>
    <property type="match status" value="1"/>
</dbReference>
<proteinExistence type="inferred from homology"/>
<dbReference type="EMBL" id="CP039355">
    <property type="protein sequence ID" value="QCE16882.1"/>
    <property type="molecule type" value="Genomic_DNA"/>
</dbReference>
<keyword evidence="2" id="KW-0131">Cell cycle</keyword>
<feature type="domain" description="CDT1 Geminin-binding" evidence="4">
    <location>
        <begin position="92"/>
        <end position="224"/>
    </location>
</feature>
<organism evidence="5 6">
    <name type="scientific">Vigna unguiculata</name>
    <name type="common">Cowpea</name>
    <dbReference type="NCBI Taxonomy" id="3917"/>
    <lineage>
        <taxon>Eukaryota</taxon>
        <taxon>Viridiplantae</taxon>
        <taxon>Streptophyta</taxon>
        <taxon>Embryophyta</taxon>
        <taxon>Tracheophyta</taxon>
        <taxon>Spermatophyta</taxon>
        <taxon>Magnoliopsida</taxon>
        <taxon>eudicotyledons</taxon>
        <taxon>Gunneridae</taxon>
        <taxon>Pentapetalae</taxon>
        <taxon>rosids</taxon>
        <taxon>fabids</taxon>
        <taxon>Fabales</taxon>
        <taxon>Fabaceae</taxon>
        <taxon>Papilionoideae</taxon>
        <taxon>50 kb inversion clade</taxon>
        <taxon>NPAAA clade</taxon>
        <taxon>indigoferoid/millettioid clade</taxon>
        <taxon>Phaseoleae</taxon>
        <taxon>Vigna</taxon>
    </lineage>
</organism>
<evidence type="ECO:0000259" key="4">
    <source>
        <dbReference type="SMART" id="SM01075"/>
    </source>
</evidence>
<dbReference type="SUPFAM" id="SSF46785">
    <property type="entry name" value="Winged helix' DNA-binding domain"/>
    <property type="match status" value="1"/>
</dbReference>
<dbReference type="CDD" id="cd08674">
    <property type="entry name" value="Cdt1_m"/>
    <property type="match status" value="1"/>
</dbReference>
<dbReference type="GO" id="GO:0070182">
    <property type="term" value="F:DNA polymerase binding"/>
    <property type="evidence" value="ECO:0007669"/>
    <property type="project" value="TreeGrafter"/>
</dbReference>
<feature type="region of interest" description="Disordered" evidence="3">
    <location>
        <begin position="434"/>
        <end position="457"/>
    </location>
</feature>
<dbReference type="Pfam" id="PF16679">
    <property type="entry name" value="CDT1_C"/>
    <property type="match status" value="1"/>
</dbReference>
<feature type="region of interest" description="Disordered" evidence="3">
    <location>
        <begin position="359"/>
        <end position="387"/>
    </location>
</feature>
<dbReference type="InterPro" id="IPR038090">
    <property type="entry name" value="Cdt1_C_WH_dom_sf"/>
</dbReference>
<evidence type="ECO:0000313" key="6">
    <source>
        <dbReference type="Proteomes" id="UP000501690"/>
    </source>
</evidence>
<dbReference type="InterPro" id="IPR014939">
    <property type="entry name" value="CDT1_Gemini-bd-like"/>
</dbReference>
<dbReference type="Pfam" id="PF08839">
    <property type="entry name" value="CDT1"/>
    <property type="match status" value="1"/>
</dbReference>
<dbReference type="InterPro" id="IPR032054">
    <property type="entry name" value="Cdt1_C"/>
</dbReference>
<feature type="region of interest" description="Disordered" evidence="3">
    <location>
        <begin position="1"/>
        <end position="91"/>
    </location>
</feature>
<name>A0A4D6NV64_VIGUN</name>
<comment type="similarity">
    <text evidence="1">Belongs to the Cdt1 family.</text>
</comment>